<proteinExistence type="predicted"/>
<evidence type="ECO:0000256" key="1">
    <source>
        <dbReference type="SAM" id="MobiDB-lite"/>
    </source>
</evidence>
<dbReference type="Pfam" id="PF18974">
    <property type="entry name" value="DUF5710"/>
    <property type="match status" value="1"/>
</dbReference>
<feature type="domain" description="DUF5710" evidence="2">
    <location>
        <begin position="179"/>
        <end position="214"/>
    </location>
</feature>
<evidence type="ECO:0000313" key="4">
    <source>
        <dbReference type="Proteomes" id="UP000614058"/>
    </source>
</evidence>
<feature type="region of interest" description="Disordered" evidence="1">
    <location>
        <begin position="70"/>
        <end position="113"/>
    </location>
</feature>
<dbReference type="Proteomes" id="UP000614058">
    <property type="component" value="Unassembled WGS sequence"/>
</dbReference>
<evidence type="ECO:0000259" key="2">
    <source>
        <dbReference type="Pfam" id="PF18974"/>
    </source>
</evidence>
<protein>
    <recommendedName>
        <fullName evidence="2">DUF5710 domain-containing protein</fullName>
    </recommendedName>
</protein>
<dbReference type="RefSeq" id="WP_200523222.1">
    <property type="nucleotide sequence ID" value="NZ_JAEHNZ010000005.1"/>
</dbReference>
<name>A0ABS1BVE5_9NEIS</name>
<feature type="region of interest" description="Disordered" evidence="1">
    <location>
        <begin position="218"/>
        <end position="248"/>
    </location>
</feature>
<evidence type="ECO:0000313" key="3">
    <source>
        <dbReference type="EMBL" id="MBK0397248.1"/>
    </source>
</evidence>
<comment type="caution">
    <text evidence="3">The sequence shown here is derived from an EMBL/GenBank/DDBJ whole genome shotgun (WGS) entry which is preliminary data.</text>
</comment>
<feature type="region of interest" description="Disordered" evidence="1">
    <location>
        <begin position="26"/>
        <end position="52"/>
    </location>
</feature>
<keyword evidence="4" id="KW-1185">Reference proteome</keyword>
<organism evidence="3 4">
    <name type="scientific">Kingella bonacorsii</name>
    <dbReference type="NCBI Taxonomy" id="2796361"/>
    <lineage>
        <taxon>Bacteria</taxon>
        <taxon>Pseudomonadati</taxon>
        <taxon>Pseudomonadota</taxon>
        <taxon>Betaproteobacteria</taxon>
        <taxon>Neisseriales</taxon>
        <taxon>Neisseriaceae</taxon>
        <taxon>Kingella</taxon>
    </lineage>
</organism>
<gene>
    <name evidence="3" type="ORF">JDW22_11845</name>
</gene>
<feature type="compositionally biased region" description="Polar residues" evidence="1">
    <location>
        <begin position="82"/>
        <end position="92"/>
    </location>
</feature>
<dbReference type="EMBL" id="JAEHNZ010000005">
    <property type="protein sequence ID" value="MBK0397248.1"/>
    <property type="molecule type" value="Genomic_DNA"/>
</dbReference>
<reference evidence="3 4" key="1">
    <citation type="journal article" date="2021" name="Pathogens">
        <title>Isolation and Characterization of Kingella bonacorsii sp. nov., A Novel Kingella Species Detected in a Stable Periodontitis Subject.</title>
        <authorList>
            <person name="Antezack A."/>
            <person name="Boxberger M."/>
            <person name="Rolland C."/>
            <person name="Monnet-Corti V."/>
            <person name="La Scola B."/>
        </authorList>
    </citation>
    <scope>NUCLEOTIDE SEQUENCE [LARGE SCALE GENOMIC DNA]</scope>
    <source>
        <strain evidence="3 4">Marseille-Q4569</strain>
    </source>
</reference>
<dbReference type="InterPro" id="IPR043764">
    <property type="entry name" value="DUF5710"/>
</dbReference>
<sequence>MNTQQRAILSKAHQLLAMDSRWITVKPNGAENKGSPVKIDESGRVEAGMGGKFNGEKINEVRKSFVGAKTPSKEHLAAVGKTVTQPEKTPPNNVKEEIGSNNNKTVPTEPKTPDWYAEIRKKHSDPYWNGKFYDGRKKDTHRIYVSSKEYTISSEQKAELEQHRKDWAAFKASQQAGGTYLNVPYEQRELAKQHGAKWNPDKKKWYLPPGVELADEIKHFSPDYKAPPKQSIPKTYQSQPTPRPKIDINDMSKEEAREHLNKLYKQQKRYNDAVNEGGEGFNPFDYAIEEFRSQYTRKFEPEKQALFDRIDAEKRKDYEDRMKELDEKIKRNGGWYPD</sequence>
<accession>A0ABS1BVE5</accession>